<dbReference type="CDD" id="cd11293">
    <property type="entry name" value="gelsolin_S4_like"/>
    <property type="match status" value="1"/>
</dbReference>
<keyword evidence="4" id="KW-0963">Cytoplasm</keyword>
<reference evidence="11" key="1">
    <citation type="submission" date="2018-11" db="EMBL/GenBank/DDBJ databases">
        <title>Venom-gland transcriptomics and venom proteomics of the Florida green centipede (Hemiscolopendra marginata) reveal sex-based variation in a centipede venom.</title>
        <authorList>
            <person name="Nystrom G.S."/>
            <person name="Ward M.J."/>
            <person name="Ellsworth S.A."/>
            <person name="Rokyta D.R."/>
        </authorList>
    </citation>
    <scope>NUCLEOTIDE SEQUENCE</scope>
    <source>
        <tissue evidence="11">Venom gland</tissue>
    </source>
</reference>
<dbReference type="FunFam" id="3.40.20.10:FF:000002">
    <property type="entry name" value="Gelsolin"/>
    <property type="match status" value="1"/>
</dbReference>
<evidence type="ECO:0000256" key="5">
    <source>
        <dbReference type="ARBA" id="ARBA00022737"/>
    </source>
</evidence>
<dbReference type="SUPFAM" id="SSF55753">
    <property type="entry name" value="Actin depolymerizing proteins"/>
    <property type="match status" value="6"/>
</dbReference>
<dbReference type="CDD" id="cd11291">
    <property type="entry name" value="gelsolin_S6_like"/>
    <property type="match status" value="1"/>
</dbReference>
<feature type="domain" description="Gelsolin-like" evidence="10">
    <location>
        <begin position="645"/>
        <end position="720"/>
    </location>
</feature>
<dbReference type="GO" id="GO:0051016">
    <property type="term" value="P:barbed-end actin filament capping"/>
    <property type="evidence" value="ECO:0007669"/>
    <property type="project" value="TreeGrafter"/>
</dbReference>
<comment type="similarity">
    <text evidence="2">Belongs to the villin/gelsolin family.</text>
</comment>
<sequence length="734" mass="83156">MVVDPNFEGAGQKKGLEIWRIENFEAVPYDPSKYGVFYSGDSYIVLKTREIDNKFDWDIHFWLGKDTSQDEAGTAAIKSVELDDSLGGVPVQHREVEQHETKLFLSYFKNGIRYLDGGVASGFKHVDPDVIVKRLLQVKGKRRVRAMQVPLNIDSMNKGDCFILDAGPNVYLWVGDKSSRMERVKAIGLANAVRDQEHGGRSKVIIIDETSTPFEQQQFFEELGSGSVDDVRSSDAGGDDADYERQDQVVVTLHKISDASGSLNVEKVAERPLKQEFLNSEDCFILDGGKAGIFVWIGKKCTKEEKVHSMKMGVDYLQHNGYPNWTQVIRVVDGGEPPLFKQYFSSWKEPDDQMGLGRIFTQEQIAASTPNNGFDVRNLHREKRLLLAKSLGKAYGFMPDDGSGEVKVWRIKDFELEPVEENAYGMFFGGDSYVLKYTYLKEDRERYIVYFWQGQKSSLDEKAASAIWAVRLDEELGGKAIQVRVVQDKEPHHFLKIFKGKMIIFSGGHASGFKNVHDYDEYDADGTRLFQVRGTCSDDVRAVQVAEVAASLNSDDVFILEMPSATYVWLGKGANDDEKTIGRNMVELVSPGRDPIVINEGEEPEEFWSAIGGQGDYQRGFEMPQNPLLPPRLFHCSNASGKFRVEEIMRFRQEDLDSDDVMILDSGDEIYIWIGNESNAEERAKASHLAEEYIRTDPTERTLENTVIITVKQTEEPTSFTSLFKRWNTSYWNV</sequence>
<accession>A0A646QDZ9</accession>
<evidence type="ECO:0000256" key="1">
    <source>
        <dbReference type="ARBA" id="ARBA00004245"/>
    </source>
</evidence>
<keyword evidence="6" id="KW-0106">Calcium</keyword>
<evidence type="ECO:0000313" key="11">
    <source>
        <dbReference type="EMBL" id="MUP40866.1"/>
    </source>
</evidence>
<dbReference type="PANTHER" id="PTHR11977">
    <property type="entry name" value="VILLIN"/>
    <property type="match status" value="1"/>
</dbReference>
<dbReference type="EMBL" id="GHBY01000689">
    <property type="protein sequence ID" value="MUP40866.1"/>
    <property type="molecule type" value="Transcribed_RNA"/>
</dbReference>
<dbReference type="InterPro" id="IPR007123">
    <property type="entry name" value="Gelsolin-like_dom"/>
</dbReference>
<dbReference type="FunFam" id="3.40.20.10:FF:000005">
    <property type="entry name" value="Gelsolin"/>
    <property type="match status" value="1"/>
</dbReference>
<comment type="subcellular location">
    <subcellularLocation>
        <location evidence="1">Cytoplasm</location>
        <location evidence="1">Cytoskeleton</location>
    </subcellularLocation>
</comment>
<protein>
    <submittedName>
        <fullName evidence="11">Gelsolin</fullName>
    </submittedName>
</protein>
<dbReference type="AlphaFoldDB" id="A0A646QDZ9"/>
<feature type="domain" description="Gelsolin-like" evidence="10">
    <location>
        <begin position="549"/>
        <end position="608"/>
    </location>
</feature>
<evidence type="ECO:0000256" key="7">
    <source>
        <dbReference type="ARBA" id="ARBA00023203"/>
    </source>
</evidence>
<organism evidence="11">
    <name type="scientific">Hemiscolopendra marginata</name>
    <dbReference type="NCBI Taxonomy" id="943146"/>
    <lineage>
        <taxon>Eukaryota</taxon>
        <taxon>Metazoa</taxon>
        <taxon>Ecdysozoa</taxon>
        <taxon>Arthropoda</taxon>
        <taxon>Myriapoda</taxon>
        <taxon>Chilopoda</taxon>
        <taxon>Pleurostigmophora</taxon>
        <taxon>Scolopendromorpha</taxon>
        <taxon>Scolopendridae</taxon>
        <taxon>Hemiscolopendra</taxon>
    </lineage>
</organism>
<dbReference type="CDD" id="cd11288">
    <property type="entry name" value="gelsolin_S5_like"/>
    <property type="match status" value="1"/>
</dbReference>
<dbReference type="CDD" id="cd11290">
    <property type="entry name" value="gelsolin_S1_like"/>
    <property type="match status" value="1"/>
</dbReference>
<dbReference type="GO" id="GO:0015629">
    <property type="term" value="C:actin cytoskeleton"/>
    <property type="evidence" value="ECO:0007669"/>
    <property type="project" value="TreeGrafter"/>
</dbReference>
<dbReference type="CDD" id="cd11289">
    <property type="entry name" value="gelsolin_S2_like"/>
    <property type="match status" value="1"/>
</dbReference>
<comment type="function">
    <text evidence="9">Calcium-regulated, actin-modulating protein that binds to the plus (or barbed) ends of actin monomers or filaments, preventing monomer exchange (end-blocking or capping). It can promote the assembly of monomers into filaments (nucleation) as well as sever filaments already formed.</text>
</comment>
<dbReference type="GO" id="GO:0005546">
    <property type="term" value="F:phosphatidylinositol-4,5-bisphosphate binding"/>
    <property type="evidence" value="ECO:0007669"/>
    <property type="project" value="TreeGrafter"/>
</dbReference>
<evidence type="ECO:0000259" key="10">
    <source>
        <dbReference type="Pfam" id="PF00626"/>
    </source>
</evidence>
<dbReference type="GO" id="GO:0008154">
    <property type="term" value="P:actin polymerization or depolymerization"/>
    <property type="evidence" value="ECO:0007669"/>
    <property type="project" value="TreeGrafter"/>
</dbReference>
<feature type="domain" description="Gelsolin-like" evidence="10">
    <location>
        <begin position="24"/>
        <end position="105"/>
    </location>
</feature>
<evidence type="ECO:0000256" key="3">
    <source>
        <dbReference type="ARBA" id="ARBA00022467"/>
    </source>
</evidence>
<keyword evidence="3" id="KW-0117">Actin capping</keyword>
<feature type="domain" description="Gelsolin-like" evidence="10">
    <location>
        <begin position="146"/>
        <end position="209"/>
    </location>
</feature>
<evidence type="ECO:0000256" key="6">
    <source>
        <dbReference type="ARBA" id="ARBA00022837"/>
    </source>
</evidence>
<evidence type="ECO:0000256" key="8">
    <source>
        <dbReference type="ARBA" id="ARBA00023212"/>
    </source>
</evidence>
<dbReference type="GO" id="GO:0005737">
    <property type="term" value="C:cytoplasm"/>
    <property type="evidence" value="ECO:0007669"/>
    <property type="project" value="TreeGrafter"/>
</dbReference>
<dbReference type="PANTHER" id="PTHR11977:SF123">
    <property type="entry name" value="GELSOLIN"/>
    <property type="match status" value="1"/>
</dbReference>
<name>A0A646QDZ9_9MYRI</name>
<dbReference type="GO" id="GO:0051015">
    <property type="term" value="F:actin filament binding"/>
    <property type="evidence" value="ECO:0007669"/>
    <property type="project" value="InterPro"/>
</dbReference>
<dbReference type="FunFam" id="3.40.20.10:FF:000001">
    <property type="entry name" value="Gelsolin"/>
    <property type="match status" value="1"/>
</dbReference>
<feature type="domain" description="Gelsolin-like" evidence="10">
    <location>
        <begin position="265"/>
        <end position="340"/>
    </location>
</feature>
<evidence type="ECO:0000256" key="2">
    <source>
        <dbReference type="ARBA" id="ARBA00008418"/>
    </source>
</evidence>
<dbReference type="CDD" id="cd11292">
    <property type="entry name" value="gelsolin_S3_like"/>
    <property type="match status" value="1"/>
</dbReference>
<dbReference type="Pfam" id="PF00626">
    <property type="entry name" value="Gelsolin"/>
    <property type="match status" value="6"/>
</dbReference>
<dbReference type="InterPro" id="IPR029006">
    <property type="entry name" value="ADF-H/Gelsolin-like_dom_sf"/>
</dbReference>
<evidence type="ECO:0000256" key="4">
    <source>
        <dbReference type="ARBA" id="ARBA00022490"/>
    </source>
</evidence>
<dbReference type="InterPro" id="IPR007122">
    <property type="entry name" value="Villin/Gelsolin"/>
</dbReference>
<dbReference type="Gene3D" id="3.40.20.10">
    <property type="entry name" value="Severin"/>
    <property type="match status" value="6"/>
</dbReference>
<keyword evidence="7" id="KW-0009">Actin-binding</keyword>
<proteinExistence type="inferred from homology"/>
<dbReference type="SMART" id="SM00262">
    <property type="entry name" value="GEL"/>
    <property type="match status" value="6"/>
</dbReference>
<feature type="domain" description="Gelsolin-like" evidence="10">
    <location>
        <begin position="414"/>
        <end position="495"/>
    </location>
</feature>
<keyword evidence="5" id="KW-0677">Repeat</keyword>
<evidence type="ECO:0000256" key="9">
    <source>
        <dbReference type="ARBA" id="ARBA00055420"/>
    </source>
</evidence>
<dbReference type="GO" id="GO:0051014">
    <property type="term" value="P:actin filament severing"/>
    <property type="evidence" value="ECO:0007669"/>
    <property type="project" value="TreeGrafter"/>
</dbReference>
<dbReference type="PRINTS" id="PR00597">
    <property type="entry name" value="GELSOLIN"/>
</dbReference>
<keyword evidence="8" id="KW-0206">Cytoskeleton</keyword>